<evidence type="ECO:0000256" key="4">
    <source>
        <dbReference type="ARBA" id="ARBA00023157"/>
    </source>
</evidence>
<evidence type="ECO:0000256" key="3">
    <source>
        <dbReference type="ARBA" id="ARBA00023054"/>
    </source>
</evidence>
<feature type="domain" description="NTR" evidence="7">
    <location>
        <begin position="599"/>
        <end position="712"/>
    </location>
</feature>
<dbReference type="Pfam" id="PF02759">
    <property type="entry name" value="RUN"/>
    <property type="match status" value="1"/>
</dbReference>
<dbReference type="InterPro" id="IPR001134">
    <property type="entry name" value="Netrin_domain"/>
</dbReference>
<keyword evidence="2" id="KW-0964">Secreted</keyword>
<feature type="region of interest" description="Disordered" evidence="6">
    <location>
        <begin position="257"/>
        <end position="283"/>
    </location>
</feature>
<dbReference type="InterPro" id="IPR004012">
    <property type="entry name" value="Run_dom"/>
</dbReference>
<protein>
    <recommendedName>
        <fullName evidence="11">RUN domain-containing protein</fullName>
    </recommendedName>
</protein>
<comment type="caution">
    <text evidence="9">The sequence shown here is derived from an EMBL/GenBank/DDBJ whole genome shotgun (WGS) entry which is preliminary data.</text>
</comment>
<name>A0A8J2WMQ6_9CRUS</name>
<dbReference type="Pfam" id="PF01759">
    <property type="entry name" value="NTR"/>
    <property type="match status" value="1"/>
</dbReference>
<dbReference type="SMART" id="SM00593">
    <property type="entry name" value="RUN"/>
    <property type="match status" value="1"/>
</dbReference>
<keyword evidence="10" id="KW-1185">Reference proteome</keyword>
<dbReference type="AlphaFoldDB" id="A0A8J2WMQ6"/>
<dbReference type="PANTHER" id="PTHR45956:SF6">
    <property type="entry name" value="RUN DOMAIN-CONTAINING PROTEIN"/>
    <property type="match status" value="1"/>
</dbReference>
<comment type="subcellular location">
    <subcellularLocation>
        <location evidence="1">Secreted</location>
    </subcellularLocation>
</comment>
<keyword evidence="4" id="KW-1015">Disulfide bond</keyword>
<dbReference type="Proteomes" id="UP000789390">
    <property type="component" value="Unassembled WGS sequence"/>
</dbReference>
<dbReference type="PROSITE" id="PS50189">
    <property type="entry name" value="NTR"/>
    <property type="match status" value="1"/>
</dbReference>
<evidence type="ECO:0000256" key="6">
    <source>
        <dbReference type="SAM" id="MobiDB-lite"/>
    </source>
</evidence>
<dbReference type="Gene3D" id="2.40.50.120">
    <property type="match status" value="1"/>
</dbReference>
<keyword evidence="3 5" id="KW-0175">Coiled coil</keyword>
<evidence type="ECO:0000259" key="8">
    <source>
        <dbReference type="PROSITE" id="PS50826"/>
    </source>
</evidence>
<dbReference type="InterPro" id="IPR018933">
    <property type="entry name" value="Netrin_module_non-TIMP"/>
</dbReference>
<evidence type="ECO:0000313" key="9">
    <source>
        <dbReference type="EMBL" id="CAH0108937.1"/>
    </source>
</evidence>
<dbReference type="SUPFAM" id="SSF50242">
    <property type="entry name" value="TIMP-like"/>
    <property type="match status" value="1"/>
</dbReference>
<evidence type="ECO:0008006" key="11">
    <source>
        <dbReference type="Google" id="ProtNLM"/>
    </source>
</evidence>
<evidence type="ECO:0000256" key="1">
    <source>
        <dbReference type="ARBA" id="ARBA00004613"/>
    </source>
</evidence>
<dbReference type="Gene3D" id="1.20.58.900">
    <property type="match status" value="1"/>
</dbReference>
<sequence>MEQIECSDDVIARGERWDPLGAAEPDEDPNNLDLEDQDYWQSFASYDSEKLRLLEEEQEQLNSSLMALTSHFAQVQFRLKQIVDAEPETKETLLRDLEEFAFRGIPDFQKSFSCVEDEKDSEEDHVTKMESHKVKQQELIEQLKQQLEDLERYAYETGEAGLPQTLIVERQKIIIDQMKNKLQFNVDDLDKYTVEELRQQVDQAIGQLVNPLKMKEQLVTQLKTQVTDLERFIEFLQGPAEKKCPCDCSGTLKPGTASKSKFSHINHGNRGKSSSSPEPLQLNEKREKVVQTLRRMANLMQIYVISQFGCGIGNRFPREMPTKEKNRQLQEGLSRLNEAVGQVLRTASTKTRKDQTLSWEPDNQVNMVKAVRKGLCSALRDLLIHGFLQPNTSTSLVPFLSCAAPRPSSSSGVSTVPHPWQLFVAFYRTKDGQSVMSNPQRSLAQSFSLEIQGGTSKQGLLMAIGNIIAMHRPYKRGPEAHFKAFLSSALNAKKIVPWLRIILRSPTLLDEFYEPWAHVVQPEFDEIWKILEPLQSIEFQLPEDLSIRSLRNIFDAMGFVWPRSLDCFSFPDVTKAESVCLTPEAILKQNTPIKYPENCPCFRHPKLKQRLYLKRRFDFAVRGKVEWSETFGSLTLTNIEVVEVFKHGKVRIDPISREILWTNTSCGTCPRLDPGREYFLLGHEDVTRQRLLYTHLSVGLEWRKKYALLIGV</sequence>
<feature type="domain" description="RUN" evidence="8">
    <location>
        <begin position="366"/>
        <end position="546"/>
    </location>
</feature>
<dbReference type="InterPro" id="IPR037213">
    <property type="entry name" value="Run_dom_sf"/>
</dbReference>
<dbReference type="OrthoDB" id="10068328at2759"/>
<evidence type="ECO:0000256" key="5">
    <source>
        <dbReference type="SAM" id="Coils"/>
    </source>
</evidence>
<dbReference type="Pfam" id="PF26030">
    <property type="entry name" value="RUNDC1"/>
    <property type="match status" value="1"/>
</dbReference>
<dbReference type="PROSITE" id="PS50826">
    <property type="entry name" value="RUN"/>
    <property type="match status" value="1"/>
</dbReference>
<dbReference type="InterPro" id="IPR008993">
    <property type="entry name" value="TIMP-like_OB-fold"/>
</dbReference>
<dbReference type="CDD" id="cd17683">
    <property type="entry name" value="RUN_RUNDC1"/>
    <property type="match status" value="1"/>
</dbReference>
<dbReference type="InterPro" id="IPR047335">
    <property type="entry name" value="RUFY1-3"/>
</dbReference>
<accession>A0A8J2WMQ6</accession>
<dbReference type="PANTHER" id="PTHR45956">
    <property type="entry name" value="RUN AND FYVE DOMAIN-CONTAINING PROTEIN 2-LIKE PROTEIN"/>
    <property type="match status" value="1"/>
</dbReference>
<dbReference type="InterPro" id="IPR058732">
    <property type="entry name" value="RUNDC1_M"/>
</dbReference>
<dbReference type="GO" id="GO:0005576">
    <property type="term" value="C:extracellular region"/>
    <property type="evidence" value="ECO:0007669"/>
    <property type="project" value="UniProtKB-SubCell"/>
</dbReference>
<evidence type="ECO:0000256" key="2">
    <source>
        <dbReference type="ARBA" id="ARBA00022525"/>
    </source>
</evidence>
<reference evidence="9" key="1">
    <citation type="submission" date="2021-11" db="EMBL/GenBank/DDBJ databases">
        <authorList>
            <person name="Schell T."/>
        </authorList>
    </citation>
    <scope>NUCLEOTIDE SEQUENCE</scope>
    <source>
        <strain evidence="9">M5</strain>
    </source>
</reference>
<feature type="coiled-coil region" evidence="5">
    <location>
        <begin position="126"/>
        <end position="160"/>
    </location>
</feature>
<gene>
    <name evidence="9" type="ORF">DGAL_LOCUS12395</name>
</gene>
<feature type="compositionally biased region" description="Basic residues" evidence="6">
    <location>
        <begin position="261"/>
        <end position="270"/>
    </location>
</feature>
<proteinExistence type="predicted"/>
<evidence type="ECO:0000259" key="7">
    <source>
        <dbReference type="PROSITE" id="PS50189"/>
    </source>
</evidence>
<dbReference type="GO" id="GO:0005737">
    <property type="term" value="C:cytoplasm"/>
    <property type="evidence" value="ECO:0007669"/>
    <property type="project" value="TreeGrafter"/>
</dbReference>
<dbReference type="EMBL" id="CAKKLH010000289">
    <property type="protein sequence ID" value="CAH0108937.1"/>
    <property type="molecule type" value="Genomic_DNA"/>
</dbReference>
<organism evidence="9 10">
    <name type="scientific">Daphnia galeata</name>
    <dbReference type="NCBI Taxonomy" id="27404"/>
    <lineage>
        <taxon>Eukaryota</taxon>
        <taxon>Metazoa</taxon>
        <taxon>Ecdysozoa</taxon>
        <taxon>Arthropoda</taxon>
        <taxon>Crustacea</taxon>
        <taxon>Branchiopoda</taxon>
        <taxon>Diplostraca</taxon>
        <taxon>Cladocera</taxon>
        <taxon>Anomopoda</taxon>
        <taxon>Daphniidae</taxon>
        <taxon>Daphnia</taxon>
    </lineage>
</organism>
<evidence type="ECO:0000313" key="10">
    <source>
        <dbReference type="Proteomes" id="UP000789390"/>
    </source>
</evidence>
<dbReference type="SUPFAM" id="SSF140741">
    <property type="entry name" value="RUN domain-like"/>
    <property type="match status" value="1"/>
</dbReference>